<evidence type="ECO:0000259" key="4">
    <source>
        <dbReference type="Pfam" id="PF00891"/>
    </source>
</evidence>
<evidence type="ECO:0000313" key="6">
    <source>
        <dbReference type="EMBL" id="OAA74243.1"/>
    </source>
</evidence>
<dbReference type="PANTHER" id="PTHR43712:SF5">
    <property type="entry name" value="O-METHYLTRANSFERASE ASQN-RELATED"/>
    <property type="match status" value="1"/>
</dbReference>
<dbReference type="Pfam" id="PF00891">
    <property type="entry name" value="Methyltransf_2"/>
    <property type="match status" value="1"/>
</dbReference>
<keyword evidence="7" id="KW-1185">Reference proteome</keyword>
<dbReference type="SUPFAM" id="SSF53335">
    <property type="entry name" value="S-adenosyl-L-methionine-dependent methyltransferases"/>
    <property type="match status" value="1"/>
</dbReference>
<protein>
    <submittedName>
        <fullName evidence="6">O-methyltransferase</fullName>
    </submittedName>
</protein>
<dbReference type="GeneID" id="30017436"/>
<dbReference type="OrthoDB" id="1606438at2759"/>
<dbReference type="Pfam" id="PF08100">
    <property type="entry name" value="Dimerisation"/>
    <property type="match status" value="1"/>
</dbReference>
<evidence type="ECO:0000259" key="5">
    <source>
        <dbReference type="Pfam" id="PF08100"/>
    </source>
</evidence>
<comment type="caution">
    <text evidence="6">The sequence shown here is derived from an EMBL/GenBank/DDBJ whole genome shotgun (WGS) entry which is preliminary data.</text>
</comment>
<dbReference type="PROSITE" id="PS51683">
    <property type="entry name" value="SAM_OMT_II"/>
    <property type="match status" value="1"/>
</dbReference>
<evidence type="ECO:0000256" key="1">
    <source>
        <dbReference type="ARBA" id="ARBA00022603"/>
    </source>
</evidence>
<dbReference type="InterPro" id="IPR016461">
    <property type="entry name" value="COMT-like"/>
</dbReference>
<evidence type="ECO:0000256" key="2">
    <source>
        <dbReference type="ARBA" id="ARBA00022679"/>
    </source>
</evidence>
<name>A0A168EUK3_CORFA</name>
<dbReference type="InterPro" id="IPR012967">
    <property type="entry name" value="COMT_dimerisation"/>
</dbReference>
<keyword evidence="3" id="KW-0949">S-adenosyl-L-methionine</keyword>
<dbReference type="RefSeq" id="XP_018709201.1">
    <property type="nucleotide sequence ID" value="XM_018844751.1"/>
</dbReference>
<dbReference type="Proteomes" id="UP000076744">
    <property type="component" value="Unassembled WGS sequence"/>
</dbReference>
<evidence type="ECO:0000256" key="3">
    <source>
        <dbReference type="ARBA" id="ARBA00022691"/>
    </source>
</evidence>
<dbReference type="EMBL" id="AZHB01000001">
    <property type="protein sequence ID" value="OAA74243.1"/>
    <property type="molecule type" value="Genomic_DNA"/>
</dbReference>
<keyword evidence="2 6" id="KW-0808">Transferase</keyword>
<dbReference type="InterPro" id="IPR029063">
    <property type="entry name" value="SAM-dependent_MTases_sf"/>
</dbReference>
<dbReference type="GO" id="GO:0046983">
    <property type="term" value="F:protein dimerization activity"/>
    <property type="evidence" value="ECO:0007669"/>
    <property type="project" value="InterPro"/>
</dbReference>
<organism evidence="6 7">
    <name type="scientific">Cordyceps fumosorosea (strain ARSEF 2679)</name>
    <name type="common">Isaria fumosorosea</name>
    <dbReference type="NCBI Taxonomy" id="1081104"/>
    <lineage>
        <taxon>Eukaryota</taxon>
        <taxon>Fungi</taxon>
        <taxon>Dikarya</taxon>
        <taxon>Ascomycota</taxon>
        <taxon>Pezizomycotina</taxon>
        <taxon>Sordariomycetes</taxon>
        <taxon>Hypocreomycetidae</taxon>
        <taxon>Hypocreales</taxon>
        <taxon>Cordycipitaceae</taxon>
        <taxon>Cordyceps</taxon>
    </lineage>
</organism>
<dbReference type="InterPro" id="IPR036390">
    <property type="entry name" value="WH_DNA-bd_sf"/>
</dbReference>
<dbReference type="Gene3D" id="1.10.10.10">
    <property type="entry name" value="Winged helix-like DNA-binding domain superfamily/Winged helix DNA-binding domain"/>
    <property type="match status" value="1"/>
</dbReference>
<feature type="domain" description="O-methyltransferase C-terminal" evidence="4">
    <location>
        <begin position="193"/>
        <end position="399"/>
    </location>
</feature>
<keyword evidence="1 6" id="KW-0489">Methyltransferase</keyword>
<dbReference type="InterPro" id="IPR036388">
    <property type="entry name" value="WH-like_DNA-bd_sf"/>
</dbReference>
<sequence>MLTTDFTGIDAIERLVGKITEDAKGFTAKLRGFHGQGNGNGAASQSSELVKQGLAIAKTCGQLQALVTEPGHWVKDVARSYFPSVALSIVIELDIANRIEVGQRGTSLGQLANASGASRALIQRVMRQCTHQSIFQEVSPGMYFHNRHSLLLRDKNLSSWYHYLSEDVLRCATYLPETLRENNYRIGADDSKAAFCKAFQTELPHYEYFYKVDPKRGERFTRAMTSTHSGPLGALIETAYPFWELPAGSTVVDVGGGSGRLAIRLAKLQPHLYFVIQDHASVVEAGREAAVEDLRAPELEGRITWEAHDFFTAQPRKAAPVYMLSRILVDHGDESCVAIVRHVVAAMEAGTSRLLINDFVDPGKFGEDRHRGFDQQDMLMMCAFNVLSRSQTQWAALMRRVDEKLVRKRIWRADDGSAILEFELKK</sequence>
<accession>A0A168EUK3</accession>
<proteinExistence type="predicted"/>
<dbReference type="GO" id="GO:0008171">
    <property type="term" value="F:O-methyltransferase activity"/>
    <property type="evidence" value="ECO:0007669"/>
    <property type="project" value="InterPro"/>
</dbReference>
<dbReference type="SUPFAM" id="SSF46785">
    <property type="entry name" value="Winged helix' DNA-binding domain"/>
    <property type="match status" value="1"/>
</dbReference>
<dbReference type="Gene3D" id="3.40.50.150">
    <property type="entry name" value="Vaccinia Virus protein VP39"/>
    <property type="match status" value="1"/>
</dbReference>
<dbReference type="PANTHER" id="PTHR43712">
    <property type="entry name" value="PUTATIVE (AFU_ORTHOLOGUE AFUA_4G14580)-RELATED"/>
    <property type="match status" value="1"/>
</dbReference>
<dbReference type="InterPro" id="IPR001077">
    <property type="entry name" value="COMT_C"/>
</dbReference>
<evidence type="ECO:0000313" key="7">
    <source>
        <dbReference type="Proteomes" id="UP000076744"/>
    </source>
</evidence>
<reference evidence="6 7" key="1">
    <citation type="journal article" date="2016" name="Genome Biol. Evol.">
        <title>Divergent and convergent evolution of fungal pathogenicity.</title>
        <authorList>
            <person name="Shang Y."/>
            <person name="Xiao G."/>
            <person name="Zheng P."/>
            <person name="Cen K."/>
            <person name="Zhan S."/>
            <person name="Wang C."/>
        </authorList>
    </citation>
    <scope>NUCLEOTIDE SEQUENCE [LARGE SCALE GENOMIC DNA]</scope>
    <source>
        <strain evidence="6 7">ARSEF 2679</strain>
    </source>
</reference>
<dbReference type="AlphaFoldDB" id="A0A168EUK3"/>
<gene>
    <name evidence="6" type="ORF">ISF_01144</name>
</gene>
<feature type="domain" description="O-methyltransferase dimerisation" evidence="5">
    <location>
        <begin position="79"/>
        <end position="149"/>
    </location>
</feature>
<dbReference type="GO" id="GO:0032259">
    <property type="term" value="P:methylation"/>
    <property type="evidence" value="ECO:0007669"/>
    <property type="project" value="UniProtKB-KW"/>
</dbReference>